<evidence type="ECO:0000313" key="2">
    <source>
        <dbReference type="EMBL" id="KAL0909165.1"/>
    </source>
</evidence>
<keyword evidence="3" id="KW-1185">Reference proteome</keyword>
<evidence type="ECO:0000313" key="3">
    <source>
        <dbReference type="Proteomes" id="UP001552299"/>
    </source>
</evidence>
<dbReference type="PANTHER" id="PTHR46934:SF13">
    <property type="entry name" value="MYB_SANT-LIKE DOMAIN-CONTAINING PROTEIN"/>
    <property type="match status" value="1"/>
</dbReference>
<dbReference type="AlphaFoldDB" id="A0ABD0U8U1"/>
<feature type="region of interest" description="Disordered" evidence="1">
    <location>
        <begin position="103"/>
        <end position="125"/>
    </location>
</feature>
<reference evidence="2 3" key="1">
    <citation type="journal article" date="2024" name="Plant Biotechnol. J.">
        <title>Dendrobium thyrsiflorum genome and its molecular insights into genes involved in important horticultural traits.</title>
        <authorList>
            <person name="Chen B."/>
            <person name="Wang J.Y."/>
            <person name="Zheng P.J."/>
            <person name="Li K.L."/>
            <person name="Liang Y.M."/>
            <person name="Chen X.F."/>
            <person name="Zhang C."/>
            <person name="Zhao X."/>
            <person name="He X."/>
            <person name="Zhang G.Q."/>
            <person name="Liu Z.J."/>
            <person name="Xu Q."/>
        </authorList>
    </citation>
    <scope>NUCLEOTIDE SEQUENCE [LARGE SCALE GENOMIC DNA]</scope>
    <source>
        <strain evidence="2">GZMU011</strain>
    </source>
</reference>
<evidence type="ECO:0000256" key="1">
    <source>
        <dbReference type="SAM" id="MobiDB-lite"/>
    </source>
</evidence>
<proteinExistence type="predicted"/>
<organism evidence="2 3">
    <name type="scientific">Dendrobium thyrsiflorum</name>
    <name type="common">Pinecone-like raceme dendrobium</name>
    <name type="synonym">Orchid</name>
    <dbReference type="NCBI Taxonomy" id="117978"/>
    <lineage>
        <taxon>Eukaryota</taxon>
        <taxon>Viridiplantae</taxon>
        <taxon>Streptophyta</taxon>
        <taxon>Embryophyta</taxon>
        <taxon>Tracheophyta</taxon>
        <taxon>Spermatophyta</taxon>
        <taxon>Magnoliopsida</taxon>
        <taxon>Liliopsida</taxon>
        <taxon>Asparagales</taxon>
        <taxon>Orchidaceae</taxon>
        <taxon>Epidendroideae</taxon>
        <taxon>Malaxideae</taxon>
        <taxon>Dendrobiinae</taxon>
        <taxon>Dendrobium</taxon>
    </lineage>
</organism>
<sequence>MKYDFRALYQLINRSGWGWDDDLHMLIGPDELWDEIVQVHPKLLKFRKHSFNQYKIYEKICAENIAVGTGARCSKASQPSVNLNEDETQYFEDEFMNANGVSYNIEESEEPPKSNRRPKKKGPLDNLNKLLVESNKNAVVFKETVQRSDPYTMIDCLNKLALQDAFKKNKDNKSIFMTWEGEMLKEWIKYIVGSHPHFYASKVWL</sequence>
<dbReference type="Proteomes" id="UP001552299">
    <property type="component" value="Unassembled WGS sequence"/>
</dbReference>
<comment type="caution">
    <text evidence="2">The sequence shown here is derived from an EMBL/GenBank/DDBJ whole genome shotgun (WGS) entry which is preliminary data.</text>
</comment>
<name>A0ABD0U8U1_DENTH</name>
<dbReference type="PANTHER" id="PTHR46934">
    <property type="entry name" value="MYB_DNA-BIND_3 DOMAIN-CONTAINING PROTEIN-RELATED"/>
    <property type="match status" value="1"/>
</dbReference>
<accession>A0ABD0U8U1</accession>
<gene>
    <name evidence="2" type="ORF">M5K25_020009</name>
</gene>
<evidence type="ECO:0008006" key="4">
    <source>
        <dbReference type="Google" id="ProtNLM"/>
    </source>
</evidence>
<protein>
    <recommendedName>
        <fullName evidence="4">Myb/SANT-like domain-containing protein</fullName>
    </recommendedName>
</protein>
<dbReference type="EMBL" id="JANQDX010000016">
    <property type="protein sequence ID" value="KAL0909165.1"/>
    <property type="molecule type" value="Genomic_DNA"/>
</dbReference>